<dbReference type="Pfam" id="PF06114">
    <property type="entry name" value="Peptidase_M78"/>
    <property type="match status" value="1"/>
</dbReference>
<dbReference type="InterPro" id="IPR010359">
    <property type="entry name" value="IrrE_HExxH"/>
</dbReference>
<gene>
    <name evidence="2" type="ORF">Z960_11600</name>
</gene>
<proteinExistence type="predicted"/>
<dbReference type="EMBL" id="JENX01000090">
    <property type="protein sequence ID" value="KEI15779.1"/>
    <property type="molecule type" value="Genomic_DNA"/>
</dbReference>
<dbReference type="Gene3D" id="1.10.10.2910">
    <property type="match status" value="1"/>
</dbReference>
<evidence type="ECO:0000313" key="2">
    <source>
        <dbReference type="EMBL" id="KEI15779.1"/>
    </source>
</evidence>
<comment type="caution">
    <text evidence="2">The sequence shown here is derived from an EMBL/GenBank/DDBJ whole genome shotgun (WGS) entry which is preliminary data.</text>
</comment>
<evidence type="ECO:0000259" key="1">
    <source>
        <dbReference type="Pfam" id="PF06114"/>
    </source>
</evidence>
<name>A0ABR4TCY6_CLOHA</name>
<keyword evidence="3" id="KW-1185">Reference proteome</keyword>
<accession>A0ABR4TCY6</accession>
<feature type="domain" description="IrrE N-terminal-like" evidence="1">
    <location>
        <begin position="26"/>
        <end position="143"/>
    </location>
</feature>
<reference evidence="2 3" key="1">
    <citation type="submission" date="2014-02" db="EMBL/GenBank/DDBJ databases">
        <title>Plasmidome dynamics in the species complex Clostridium novyi sensu lato converts strains of independent lineages into distinctly different pathogens.</title>
        <authorList>
            <person name="Skarin H."/>
            <person name="Segerman B."/>
        </authorList>
    </citation>
    <scope>NUCLEOTIDE SEQUENCE [LARGE SCALE GENOMIC DNA]</scope>
    <source>
        <strain evidence="2 3">NCTC 9693</strain>
    </source>
</reference>
<dbReference type="RefSeq" id="WP_039229764.1">
    <property type="nucleotide sequence ID" value="NZ_JENX01000090.1"/>
</dbReference>
<protein>
    <submittedName>
        <fullName evidence="2">PTS N-acetylglucosamine transporter subunit IIABC</fullName>
    </submittedName>
</protein>
<sequence length="148" mass="17548">MYSWIDNILEGIKDTYNTSNIYELYDYLNIKIIKLDLNNILLKGNESFYYRNLFKSEIVFIRNDLNIHYEKFILSHELGHALLHTHIFEAAFNINLINVGKLEKQANYFAIKLLDIRFDEIEMHQMTYEQIASCVEVPVKALKQLVNL</sequence>
<organism evidence="2 3">
    <name type="scientific">Clostridium haemolyticum NCTC 9693</name>
    <dbReference type="NCBI Taxonomy" id="1443114"/>
    <lineage>
        <taxon>Bacteria</taxon>
        <taxon>Bacillati</taxon>
        <taxon>Bacillota</taxon>
        <taxon>Clostridia</taxon>
        <taxon>Eubacteriales</taxon>
        <taxon>Clostridiaceae</taxon>
        <taxon>Clostridium</taxon>
    </lineage>
</organism>
<dbReference type="Proteomes" id="UP000027937">
    <property type="component" value="Unassembled WGS sequence"/>
</dbReference>
<evidence type="ECO:0000313" key="3">
    <source>
        <dbReference type="Proteomes" id="UP000027937"/>
    </source>
</evidence>